<dbReference type="AlphaFoldDB" id="A0A9J6DH03"/>
<comment type="caution">
    <text evidence="2">The sequence shown here is derived from an EMBL/GenBank/DDBJ whole genome shotgun (WGS) entry which is preliminary data.</text>
</comment>
<reference evidence="2" key="1">
    <citation type="journal article" date="2020" name="Cell">
        <title>Large-Scale Comparative Analyses of Tick Genomes Elucidate Their Genetic Diversity and Vector Capacities.</title>
        <authorList>
            <consortium name="Tick Genome and Microbiome Consortium (TIGMIC)"/>
            <person name="Jia N."/>
            <person name="Wang J."/>
            <person name="Shi W."/>
            <person name="Du L."/>
            <person name="Sun Y."/>
            <person name="Zhan W."/>
            <person name="Jiang J.F."/>
            <person name="Wang Q."/>
            <person name="Zhang B."/>
            <person name="Ji P."/>
            <person name="Bell-Sakyi L."/>
            <person name="Cui X.M."/>
            <person name="Yuan T.T."/>
            <person name="Jiang B.G."/>
            <person name="Yang W.F."/>
            <person name="Lam T.T."/>
            <person name="Chang Q.C."/>
            <person name="Ding S.J."/>
            <person name="Wang X.J."/>
            <person name="Zhu J.G."/>
            <person name="Ruan X.D."/>
            <person name="Zhao L."/>
            <person name="Wei J.T."/>
            <person name="Ye R.Z."/>
            <person name="Que T.C."/>
            <person name="Du C.H."/>
            <person name="Zhou Y.H."/>
            <person name="Cheng J.X."/>
            <person name="Dai P.F."/>
            <person name="Guo W.B."/>
            <person name="Han X.H."/>
            <person name="Huang E.J."/>
            <person name="Li L.F."/>
            <person name="Wei W."/>
            <person name="Gao Y.C."/>
            <person name="Liu J.Z."/>
            <person name="Shao H.Z."/>
            <person name="Wang X."/>
            <person name="Wang C.C."/>
            <person name="Yang T.C."/>
            <person name="Huo Q.B."/>
            <person name="Li W."/>
            <person name="Chen H.Y."/>
            <person name="Chen S.E."/>
            <person name="Zhou L.G."/>
            <person name="Ni X.B."/>
            <person name="Tian J.H."/>
            <person name="Sheng Y."/>
            <person name="Liu T."/>
            <person name="Pan Y.S."/>
            <person name="Xia L.Y."/>
            <person name="Li J."/>
            <person name="Zhao F."/>
            <person name="Cao W.C."/>
        </authorList>
    </citation>
    <scope>NUCLEOTIDE SEQUENCE</scope>
    <source>
        <strain evidence="2">Rmic-2018</strain>
    </source>
</reference>
<reference evidence="2" key="2">
    <citation type="submission" date="2021-09" db="EMBL/GenBank/DDBJ databases">
        <authorList>
            <person name="Jia N."/>
            <person name="Wang J."/>
            <person name="Shi W."/>
            <person name="Du L."/>
            <person name="Sun Y."/>
            <person name="Zhan W."/>
            <person name="Jiang J."/>
            <person name="Wang Q."/>
            <person name="Zhang B."/>
            <person name="Ji P."/>
            <person name="Sakyi L.B."/>
            <person name="Cui X."/>
            <person name="Yuan T."/>
            <person name="Jiang B."/>
            <person name="Yang W."/>
            <person name="Lam T.T.-Y."/>
            <person name="Chang Q."/>
            <person name="Ding S."/>
            <person name="Wang X."/>
            <person name="Zhu J."/>
            <person name="Ruan X."/>
            <person name="Zhao L."/>
            <person name="Wei J."/>
            <person name="Que T."/>
            <person name="Du C."/>
            <person name="Cheng J."/>
            <person name="Dai P."/>
            <person name="Han X."/>
            <person name="Huang E."/>
            <person name="Gao Y."/>
            <person name="Liu J."/>
            <person name="Shao H."/>
            <person name="Ye R."/>
            <person name="Li L."/>
            <person name="Wei W."/>
            <person name="Wang X."/>
            <person name="Wang C."/>
            <person name="Huo Q."/>
            <person name="Li W."/>
            <person name="Guo W."/>
            <person name="Chen H."/>
            <person name="Chen S."/>
            <person name="Zhou L."/>
            <person name="Zhou L."/>
            <person name="Ni X."/>
            <person name="Tian J."/>
            <person name="Zhou Y."/>
            <person name="Sheng Y."/>
            <person name="Liu T."/>
            <person name="Pan Y."/>
            <person name="Xia L."/>
            <person name="Li J."/>
            <person name="Zhao F."/>
            <person name="Cao W."/>
        </authorList>
    </citation>
    <scope>NUCLEOTIDE SEQUENCE</scope>
    <source>
        <strain evidence="2">Rmic-2018</strain>
        <tissue evidence="2">Larvae</tissue>
    </source>
</reference>
<protein>
    <submittedName>
        <fullName evidence="2">Uncharacterized protein</fullName>
    </submittedName>
</protein>
<sequence length="189" mass="20403">MPFIQSGGATSQLLEATGGVLYIPPSGALKGKCSKIAPPRNSPCSSLTNSVSEVAPRTGRTVCNGDLAILQQVQELEGPMRYRLLPAVVWETAPTSGPQETTGPRPGRFSEGKGARVGFREIRVDVAWPCTRTPYRPLVERTQRGNKSLSSPDTLATMTLHIKSPVFYKASHQCVMSAHDKALGITYHN</sequence>
<keyword evidence="3" id="KW-1185">Reference proteome</keyword>
<name>A0A9J6DH03_RHIMP</name>
<dbReference type="EMBL" id="JABSTU010000009">
    <property type="protein sequence ID" value="KAH8021421.1"/>
    <property type="molecule type" value="Genomic_DNA"/>
</dbReference>
<evidence type="ECO:0000313" key="3">
    <source>
        <dbReference type="Proteomes" id="UP000821866"/>
    </source>
</evidence>
<gene>
    <name evidence="2" type="ORF">HPB51_015601</name>
</gene>
<proteinExistence type="predicted"/>
<dbReference type="Proteomes" id="UP000821866">
    <property type="component" value="Chromosome 7"/>
</dbReference>
<organism evidence="2 3">
    <name type="scientific">Rhipicephalus microplus</name>
    <name type="common">Cattle tick</name>
    <name type="synonym">Boophilus microplus</name>
    <dbReference type="NCBI Taxonomy" id="6941"/>
    <lineage>
        <taxon>Eukaryota</taxon>
        <taxon>Metazoa</taxon>
        <taxon>Ecdysozoa</taxon>
        <taxon>Arthropoda</taxon>
        <taxon>Chelicerata</taxon>
        <taxon>Arachnida</taxon>
        <taxon>Acari</taxon>
        <taxon>Parasitiformes</taxon>
        <taxon>Ixodida</taxon>
        <taxon>Ixodoidea</taxon>
        <taxon>Ixodidae</taxon>
        <taxon>Rhipicephalinae</taxon>
        <taxon>Rhipicephalus</taxon>
        <taxon>Boophilus</taxon>
    </lineage>
</organism>
<evidence type="ECO:0000313" key="2">
    <source>
        <dbReference type="EMBL" id="KAH8021421.1"/>
    </source>
</evidence>
<feature type="region of interest" description="Disordered" evidence="1">
    <location>
        <begin position="93"/>
        <end position="112"/>
    </location>
</feature>
<feature type="compositionally biased region" description="Polar residues" evidence="1">
    <location>
        <begin position="93"/>
        <end position="102"/>
    </location>
</feature>
<evidence type="ECO:0000256" key="1">
    <source>
        <dbReference type="SAM" id="MobiDB-lite"/>
    </source>
</evidence>
<accession>A0A9J6DH03</accession>